<evidence type="ECO:0000313" key="5">
    <source>
        <dbReference type="EMBL" id="CAK0876237.1"/>
    </source>
</evidence>
<dbReference type="Proteomes" id="UP001189429">
    <property type="component" value="Unassembled WGS sequence"/>
</dbReference>
<comment type="caution">
    <text evidence="5">The sequence shown here is derived from an EMBL/GenBank/DDBJ whole genome shotgun (WGS) entry which is preliminary data.</text>
</comment>
<dbReference type="PANTHER" id="PTHR45672:SF3">
    <property type="entry name" value="THIOREDOXIN DOMAIN-CONTAINING PROTEIN 5"/>
    <property type="match status" value="1"/>
</dbReference>
<dbReference type="InterPro" id="IPR013766">
    <property type="entry name" value="Thioredoxin_domain"/>
</dbReference>
<dbReference type="Gene3D" id="1.10.150.50">
    <property type="entry name" value="Transcription Factor, Ets-1"/>
    <property type="match status" value="1"/>
</dbReference>
<dbReference type="PANTHER" id="PTHR45672">
    <property type="entry name" value="PROTEIN DISULFIDE-ISOMERASE C17H9.14C-RELATED"/>
    <property type="match status" value="1"/>
</dbReference>
<protein>
    <recommendedName>
        <fullName evidence="4">Thioredoxin domain-containing protein</fullName>
    </recommendedName>
</protein>
<dbReference type="Pfam" id="PF07647">
    <property type="entry name" value="SAM_2"/>
    <property type="match status" value="1"/>
</dbReference>
<keyword evidence="2" id="KW-0732">Signal</keyword>
<dbReference type="CDD" id="cd09487">
    <property type="entry name" value="SAM_superfamily"/>
    <property type="match status" value="1"/>
</dbReference>
<comment type="similarity">
    <text evidence="1">Belongs to the protein disulfide isomerase family.</text>
</comment>
<accession>A0ABN9VS78</accession>
<evidence type="ECO:0000259" key="4">
    <source>
        <dbReference type="PROSITE" id="PS51352"/>
    </source>
</evidence>
<evidence type="ECO:0000313" key="6">
    <source>
        <dbReference type="Proteomes" id="UP001189429"/>
    </source>
</evidence>
<sequence>AWRDWEWPEGQDWQGNPIPGWDESGAASSGPKPPGMQKGMKGGSAGPLAKGGGKDWSGSAGAQDWGGKSGDFAMAKAASAALAFSKVDVQGMDPEMVKVMDFLSRYGLIHYGNAFKDSGFDTLSSVQLMTEQDMRDECGMTREDCEVLTKAIAIEAAGGGKGGSEAAGSGGAEGGGVLMRSLMQGGGGAQPGSMAHMLMQQAMGGGAVAQQQVPQEQATTEQPGDFGALAQMDASGFEAFAWRRQGMQAGMQDGMQGGDMTGGVAGMMEGFGGDPAAAAAAMSAAAGSGAGFDPMMASSGIDPNNGATTLYALAQLAEESAQYATAAAAFCAVPRDLDQVTEVANAAEQAGKRAAWAAKVLGHCKSLKPAWDELMEEFKDSTTSLVADVDCTTEGKELCTKFGVGGYPTIKYGDPDDLKDYNGGRSLDDLKKFASENLGPQCGPKNLDLCSGDVKAKLEKFMTMSAGKLEGKARNAKKVLAEDVPLMKKVLAFKQKGDGKTEL</sequence>
<dbReference type="InterPro" id="IPR001660">
    <property type="entry name" value="SAM"/>
</dbReference>
<keyword evidence="6" id="KW-1185">Reference proteome</keyword>
<dbReference type="Pfam" id="PF00085">
    <property type="entry name" value="Thioredoxin"/>
    <property type="match status" value="1"/>
</dbReference>
<dbReference type="Gene3D" id="3.40.30.10">
    <property type="entry name" value="Glutaredoxin"/>
    <property type="match status" value="1"/>
</dbReference>
<feature type="region of interest" description="Disordered" evidence="3">
    <location>
        <begin position="1"/>
        <end position="64"/>
    </location>
</feature>
<name>A0ABN9VS78_9DINO</name>
<evidence type="ECO:0000256" key="1">
    <source>
        <dbReference type="ARBA" id="ARBA00006347"/>
    </source>
</evidence>
<feature type="non-terminal residue" evidence="5">
    <location>
        <position position="1"/>
    </location>
</feature>
<dbReference type="SUPFAM" id="SSF52833">
    <property type="entry name" value="Thioredoxin-like"/>
    <property type="match status" value="1"/>
</dbReference>
<proteinExistence type="inferred from homology"/>
<dbReference type="InterPro" id="IPR051063">
    <property type="entry name" value="PDI"/>
</dbReference>
<feature type="compositionally biased region" description="Gly residues" evidence="3">
    <location>
        <begin position="40"/>
        <end position="55"/>
    </location>
</feature>
<gene>
    <name evidence="5" type="ORF">PCOR1329_LOCUS60672</name>
</gene>
<evidence type="ECO:0000256" key="3">
    <source>
        <dbReference type="SAM" id="MobiDB-lite"/>
    </source>
</evidence>
<dbReference type="EMBL" id="CAUYUJ010017608">
    <property type="protein sequence ID" value="CAK0876237.1"/>
    <property type="molecule type" value="Genomic_DNA"/>
</dbReference>
<dbReference type="PROSITE" id="PS51352">
    <property type="entry name" value="THIOREDOXIN_2"/>
    <property type="match status" value="1"/>
</dbReference>
<feature type="domain" description="Thioredoxin" evidence="4">
    <location>
        <begin position="321"/>
        <end position="439"/>
    </location>
</feature>
<dbReference type="InterPro" id="IPR036249">
    <property type="entry name" value="Thioredoxin-like_sf"/>
</dbReference>
<organism evidence="5 6">
    <name type="scientific">Prorocentrum cordatum</name>
    <dbReference type="NCBI Taxonomy" id="2364126"/>
    <lineage>
        <taxon>Eukaryota</taxon>
        <taxon>Sar</taxon>
        <taxon>Alveolata</taxon>
        <taxon>Dinophyceae</taxon>
        <taxon>Prorocentrales</taxon>
        <taxon>Prorocentraceae</taxon>
        <taxon>Prorocentrum</taxon>
    </lineage>
</organism>
<dbReference type="SUPFAM" id="SSF47769">
    <property type="entry name" value="SAM/Pointed domain"/>
    <property type="match status" value="1"/>
</dbReference>
<evidence type="ECO:0000256" key="2">
    <source>
        <dbReference type="ARBA" id="ARBA00022729"/>
    </source>
</evidence>
<reference evidence="5" key="1">
    <citation type="submission" date="2023-10" db="EMBL/GenBank/DDBJ databases">
        <authorList>
            <person name="Chen Y."/>
            <person name="Shah S."/>
            <person name="Dougan E. K."/>
            <person name="Thang M."/>
            <person name="Chan C."/>
        </authorList>
    </citation>
    <scope>NUCLEOTIDE SEQUENCE [LARGE SCALE GENOMIC DNA]</scope>
</reference>
<dbReference type="InterPro" id="IPR013761">
    <property type="entry name" value="SAM/pointed_sf"/>
</dbReference>